<gene>
    <name evidence="12" type="primary">med1l</name>
</gene>
<evidence type="ECO:0000256" key="8">
    <source>
        <dbReference type="ARBA" id="ARBA00031254"/>
    </source>
</evidence>
<dbReference type="GO" id="GO:0097067">
    <property type="term" value="P:cellular response to thyroid hormone stimulus"/>
    <property type="evidence" value="ECO:0007669"/>
    <property type="project" value="TreeGrafter"/>
</dbReference>
<evidence type="ECO:0000256" key="9">
    <source>
        <dbReference type="RuleBase" id="RU364059"/>
    </source>
</evidence>
<evidence type="ECO:0000256" key="6">
    <source>
        <dbReference type="ARBA" id="ARBA00023163"/>
    </source>
</evidence>
<reference evidence="12" key="1">
    <citation type="submission" date="2025-08" db="UniProtKB">
        <authorList>
            <consortium name="RefSeq"/>
        </authorList>
    </citation>
    <scope>IDENTIFICATION</scope>
</reference>
<evidence type="ECO:0000313" key="11">
    <source>
        <dbReference type="Proteomes" id="UP000504632"/>
    </source>
</evidence>
<dbReference type="GO" id="GO:0003712">
    <property type="term" value="F:transcription coregulator activity"/>
    <property type="evidence" value="ECO:0007669"/>
    <property type="project" value="InterPro"/>
</dbReference>
<accession>A0A6J2UVY0</accession>
<evidence type="ECO:0000259" key="10">
    <source>
        <dbReference type="Pfam" id="PF10744"/>
    </source>
</evidence>
<dbReference type="InterPro" id="IPR051999">
    <property type="entry name" value="Mediator_complex_subunit_1"/>
</dbReference>
<protein>
    <recommendedName>
        <fullName evidence="3 9">Mediator of RNA polymerase II transcription subunit 1</fullName>
    </recommendedName>
    <alternativeName>
        <fullName evidence="8 9">Mediator complex subunit 1</fullName>
    </alternativeName>
</protein>
<comment type="function">
    <text evidence="9">Component of the Mediator complex, a coactivator involved in the regulated transcription of nearly all RNA polymerase II-dependent genes. Mediator functions as a bridge to convey information from gene-specific regulatory proteins to the basal RNA polymerase II transcription machinery. Mediator is recruited to promoters by direct interactions with regulatory proteins and serves as a scaffold for the assembly of a functional preinitiation complex with RNA polymerase II and the general transcription factors.</text>
</comment>
<dbReference type="GO" id="GO:0016592">
    <property type="term" value="C:mediator complex"/>
    <property type="evidence" value="ECO:0007669"/>
    <property type="project" value="InterPro"/>
</dbReference>
<dbReference type="InterPro" id="IPR019680">
    <property type="entry name" value="Mediator_Med1"/>
</dbReference>
<dbReference type="Pfam" id="PF10744">
    <property type="entry name" value="Med1"/>
    <property type="match status" value="1"/>
</dbReference>
<proteinExistence type="inferred from homology"/>
<dbReference type="GeneID" id="115806759"/>
<keyword evidence="5 9" id="KW-0010">Activator</keyword>
<organism evidence="11 12">
    <name type="scientific">Chanos chanos</name>
    <name type="common">Milkfish</name>
    <name type="synonym">Mugil chanos</name>
    <dbReference type="NCBI Taxonomy" id="29144"/>
    <lineage>
        <taxon>Eukaryota</taxon>
        <taxon>Metazoa</taxon>
        <taxon>Chordata</taxon>
        <taxon>Craniata</taxon>
        <taxon>Vertebrata</taxon>
        <taxon>Euteleostomi</taxon>
        <taxon>Actinopterygii</taxon>
        <taxon>Neopterygii</taxon>
        <taxon>Teleostei</taxon>
        <taxon>Ostariophysi</taxon>
        <taxon>Gonorynchiformes</taxon>
        <taxon>Chanidae</taxon>
        <taxon>Chanos</taxon>
    </lineage>
</organism>
<dbReference type="CTD" id="553663"/>
<dbReference type="Proteomes" id="UP000504632">
    <property type="component" value="Chromosome 3"/>
</dbReference>
<dbReference type="GO" id="GO:0046966">
    <property type="term" value="F:nuclear thyroid hormone receptor binding"/>
    <property type="evidence" value="ECO:0007669"/>
    <property type="project" value="TreeGrafter"/>
</dbReference>
<comment type="subcellular location">
    <subcellularLocation>
        <location evidence="1 9">Nucleus</location>
    </subcellularLocation>
</comment>
<evidence type="ECO:0000256" key="1">
    <source>
        <dbReference type="ARBA" id="ARBA00004123"/>
    </source>
</evidence>
<dbReference type="AlphaFoldDB" id="A0A6J2UVY0"/>
<keyword evidence="4 9" id="KW-0805">Transcription regulation</keyword>
<dbReference type="GO" id="GO:0045944">
    <property type="term" value="P:positive regulation of transcription by RNA polymerase II"/>
    <property type="evidence" value="ECO:0007669"/>
    <property type="project" value="UniProtKB-ARBA"/>
</dbReference>
<evidence type="ECO:0000256" key="4">
    <source>
        <dbReference type="ARBA" id="ARBA00023015"/>
    </source>
</evidence>
<evidence type="ECO:0000256" key="7">
    <source>
        <dbReference type="ARBA" id="ARBA00023242"/>
    </source>
</evidence>
<dbReference type="OrthoDB" id="2281547at2759"/>
<keyword evidence="7 9" id="KW-0539">Nucleus</keyword>
<dbReference type="GO" id="GO:0042974">
    <property type="term" value="F:nuclear retinoic acid receptor binding"/>
    <property type="evidence" value="ECO:0007669"/>
    <property type="project" value="TreeGrafter"/>
</dbReference>
<keyword evidence="6 9" id="KW-0804">Transcription</keyword>
<dbReference type="PANTHER" id="PTHR12881:SF4">
    <property type="entry name" value="MEDIATOR OF RNA POLYMERASE II TRANSCRIPTION SUBUNIT 1"/>
    <property type="match status" value="1"/>
</dbReference>
<evidence type="ECO:0000313" key="12">
    <source>
        <dbReference type="RefSeq" id="XP_030623482.1"/>
    </source>
</evidence>
<dbReference type="RefSeq" id="XP_030623482.1">
    <property type="nucleotide sequence ID" value="XM_030767622.1"/>
</dbReference>
<dbReference type="InParanoid" id="A0A6J2UVY0"/>
<evidence type="ECO:0000256" key="2">
    <source>
        <dbReference type="ARBA" id="ARBA00006210"/>
    </source>
</evidence>
<name>A0A6J2UVY0_CHACN</name>
<sequence>MDIEKNGIGRKSFIFDLHSKYAARPWSDTFQLVRRCMEKTRTDAKPCEPIVRCLQKLQETLKVSSLSAMVSRLEMIAQHRGLRSHLSPTESICYLTTDLFYVEVQLLSDGRVDDVKVAQHGEAPVSNASLIQLLRMKKFEDFSLKLEDLVSLYSVPGDNDTKMKVYTAFQFLKKDLLKLSHLPRSLKDSDLRVDVILNGRIGNVTPCRQGNPMQIQYYISPSDILRETSNPGLSNHDLVALVTVGPSDAMHVLQMESLIPSPPQMDSRGLPVFRPLSEAGCEALPACFLLKLQPPVPMLCSLINKISHVIDDVIPQADLQWVPLPHLLTSTILEGGVCKDLAEEEDAQCLVSLPDSEVHSYLLSAAEWRYDLWRGMFIHTVRFSHPAHVPAILEILRHQSAINVLLASCITSQRPRPESRCDLSCEVAPESESSFSVTFHIRECDSLAVLLVTVVDGRQVICRLLMPQFMDHDLDEYISRVLTRCMSIPITMRAIRRRLSSKMIATERPAKESTVAKIESDPITYPLHAKVSDAVCIPDTNSSVPFSHNAVVTKDLPSPQTYYVMSVASAQAVDVNTDAVPRPSPCPSVGVFSHLAVNGLSPEPV</sequence>
<feature type="domain" description="Mediator complex subunit Med1" evidence="10">
    <location>
        <begin position="52"/>
        <end position="410"/>
    </location>
</feature>
<evidence type="ECO:0000256" key="5">
    <source>
        <dbReference type="ARBA" id="ARBA00023159"/>
    </source>
</evidence>
<dbReference type="GO" id="GO:0042809">
    <property type="term" value="F:nuclear vitamin D receptor binding"/>
    <property type="evidence" value="ECO:0007669"/>
    <property type="project" value="TreeGrafter"/>
</dbReference>
<dbReference type="PANTHER" id="PTHR12881">
    <property type="entry name" value="MEDIATOR OF RNA POLYMERASE II TRANSCRIPTION SUBUNIT 1"/>
    <property type="match status" value="1"/>
</dbReference>
<keyword evidence="11" id="KW-1185">Reference proteome</keyword>
<comment type="similarity">
    <text evidence="2 9">Belongs to the Mediator complex subunit 1 family.</text>
</comment>
<evidence type="ECO:0000256" key="3">
    <source>
        <dbReference type="ARBA" id="ARBA00020612"/>
    </source>
</evidence>